<dbReference type="PANTHER" id="PTHR34863:SF1">
    <property type="entry name" value="OTU DOMAIN-CONTAINING PROTEIN"/>
    <property type="match status" value="1"/>
</dbReference>
<keyword evidence="3" id="KW-1185">Reference proteome</keyword>
<reference evidence="3" key="1">
    <citation type="submission" date="2014-03" db="EMBL/GenBank/DDBJ databases">
        <title>The Genome Sequence of Puccinia striiformis f. sp. tritici PST-78.</title>
        <authorList>
            <consortium name="The Broad Institute Genome Sequencing Platform"/>
            <person name="Cuomo C."/>
            <person name="Hulbert S."/>
            <person name="Chen X."/>
            <person name="Walker B."/>
            <person name="Young S.K."/>
            <person name="Zeng Q."/>
            <person name="Gargeya S."/>
            <person name="Fitzgerald M."/>
            <person name="Haas B."/>
            <person name="Abouelleil A."/>
            <person name="Alvarado L."/>
            <person name="Arachchi H.M."/>
            <person name="Berlin A.M."/>
            <person name="Chapman S.B."/>
            <person name="Goldberg J."/>
            <person name="Griggs A."/>
            <person name="Gujja S."/>
            <person name="Hansen M."/>
            <person name="Howarth C."/>
            <person name="Imamovic A."/>
            <person name="Larimer J."/>
            <person name="McCowan C."/>
            <person name="Montmayeur A."/>
            <person name="Murphy C."/>
            <person name="Neiman D."/>
            <person name="Pearson M."/>
            <person name="Priest M."/>
            <person name="Roberts A."/>
            <person name="Saif S."/>
            <person name="Shea T."/>
            <person name="Sisk P."/>
            <person name="Sykes S."/>
            <person name="Wortman J."/>
            <person name="Nusbaum C."/>
            <person name="Birren B."/>
        </authorList>
    </citation>
    <scope>NUCLEOTIDE SEQUENCE [LARGE SCALE GENOMIC DNA]</scope>
    <source>
        <strain evidence="3">race PST-78</strain>
    </source>
</reference>
<evidence type="ECO:0000313" key="2">
    <source>
        <dbReference type="EMBL" id="KNE95829.1"/>
    </source>
</evidence>
<feature type="region of interest" description="Disordered" evidence="1">
    <location>
        <begin position="37"/>
        <end position="99"/>
    </location>
</feature>
<gene>
    <name evidence="2" type="ORF">PSTG_10889</name>
</gene>
<accession>A0A0L0VA24</accession>
<dbReference type="EMBL" id="AJIL01000091">
    <property type="protein sequence ID" value="KNE95829.1"/>
    <property type="molecule type" value="Genomic_DNA"/>
</dbReference>
<feature type="compositionally biased region" description="Low complexity" evidence="1">
    <location>
        <begin position="49"/>
        <end position="80"/>
    </location>
</feature>
<name>A0A0L0VA24_9BASI</name>
<dbReference type="PANTHER" id="PTHR34863">
    <property type="entry name" value="EXPRESSED PROTEIN"/>
    <property type="match status" value="1"/>
</dbReference>
<protein>
    <submittedName>
        <fullName evidence="2">Uncharacterized protein</fullName>
    </submittedName>
</protein>
<sequence>MDHISPRPQSFFTLAILCGGSKEYRLGPINLSVGIADDESYQPSESDADTLSTTDSNSDSSLIHQSDSNSNSDSDSSSGSRFEYDYGNHQQNNTGHADESNIDIDSWNVTISPEKLIGNYCLIDTSITLVSHAPTLHDYEKFSDWVYVGKAGFWIRIPPQYKKTFFKNLVRLGRLSLCMAKYPRAFVTGTQPIPAGLMIRAMAASNINMIRLNNFGMKAQLCDIRKNYGEDSGEFSEDNLFNIGIFHHRPGITLCRPHPESPLKSETYPMLLELGQGYGTVSFEELVQEEIAKVKVYGCLVHAIKSTSVKHLNNGPRTTRSWHTALNAINKKRRTLVP</sequence>
<proteinExistence type="predicted"/>
<evidence type="ECO:0000256" key="1">
    <source>
        <dbReference type="SAM" id="MobiDB-lite"/>
    </source>
</evidence>
<dbReference type="Proteomes" id="UP000054564">
    <property type="component" value="Unassembled WGS sequence"/>
</dbReference>
<organism evidence="2 3">
    <name type="scientific">Puccinia striiformis f. sp. tritici PST-78</name>
    <dbReference type="NCBI Taxonomy" id="1165861"/>
    <lineage>
        <taxon>Eukaryota</taxon>
        <taxon>Fungi</taxon>
        <taxon>Dikarya</taxon>
        <taxon>Basidiomycota</taxon>
        <taxon>Pucciniomycotina</taxon>
        <taxon>Pucciniomycetes</taxon>
        <taxon>Pucciniales</taxon>
        <taxon>Pucciniaceae</taxon>
        <taxon>Puccinia</taxon>
    </lineage>
</organism>
<evidence type="ECO:0000313" key="3">
    <source>
        <dbReference type="Proteomes" id="UP000054564"/>
    </source>
</evidence>
<dbReference type="AlphaFoldDB" id="A0A0L0VA24"/>
<dbReference type="OrthoDB" id="2564822at2759"/>
<comment type="caution">
    <text evidence="2">The sequence shown here is derived from an EMBL/GenBank/DDBJ whole genome shotgun (WGS) entry which is preliminary data.</text>
</comment>